<dbReference type="Gene3D" id="3.10.450.50">
    <property type="match status" value="1"/>
</dbReference>
<dbReference type="SUPFAM" id="SSF54427">
    <property type="entry name" value="NTF2-like"/>
    <property type="match status" value="1"/>
</dbReference>
<dbReference type="InterPro" id="IPR037401">
    <property type="entry name" value="SnoaL-like"/>
</dbReference>
<gene>
    <name evidence="2" type="ORF">LKMONMHP_4535</name>
</gene>
<evidence type="ECO:0000313" key="2">
    <source>
        <dbReference type="EMBL" id="GJE29651.1"/>
    </source>
</evidence>
<evidence type="ECO:0000259" key="1">
    <source>
        <dbReference type="Pfam" id="PF12680"/>
    </source>
</evidence>
<reference evidence="2" key="2">
    <citation type="submission" date="2021-08" db="EMBL/GenBank/DDBJ databases">
        <authorList>
            <person name="Tani A."/>
            <person name="Ola A."/>
            <person name="Ogura Y."/>
            <person name="Katsura K."/>
            <person name="Hayashi T."/>
        </authorList>
    </citation>
    <scope>NUCLEOTIDE SEQUENCE</scope>
    <source>
        <strain evidence="2">NBRC 15689</strain>
    </source>
</reference>
<feature type="domain" description="SnoaL-like" evidence="1">
    <location>
        <begin position="10"/>
        <end position="116"/>
    </location>
</feature>
<organism evidence="2 3">
    <name type="scientific">Methylobacterium organophilum</name>
    <dbReference type="NCBI Taxonomy" id="410"/>
    <lineage>
        <taxon>Bacteria</taxon>
        <taxon>Pseudomonadati</taxon>
        <taxon>Pseudomonadota</taxon>
        <taxon>Alphaproteobacteria</taxon>
        <taxon>Hyphomicrobiales</taxon>
        <taxon>Methylobacteriaceae</taxon>
        <taxon>Methylobacterium</taxon>
    </lineage>
</organism>
<keyword evidence="3" id="KW-1185">Reference proteome</keyword>
<dbReference type="InterPro" id="IPR032710">
    <property type="entry name" value="NTF2-like_dom_sf"/>
</dbReference>
<accession>A0ABQ4TF25</accession>
<dbReference type="PANTHER" id="PTHR41252:SF1">
    <property type="entry name" value="BLR2505 PROTEIN"/>
    <property type="match status" value="1"/>
</dbReference>
<dbReference type="RefSeq" id="WP_238314661.1">
    <property type="nucleotide sequence ID" value="NZ_BPQV01000017.1"/>
</dbReference>
<name>A0ABQ4TF25_METOR</name>
<comment type="caution">
    <text evidence="2">The sequence shown here is derived from an EMBL/GenBank/DDBJ whole genome shotgun (WGS) entry which is preliminary data.</text>
</comment>
<dbReference type="EMBL" id="BPQV01000017">
    <property type="protein sequence ID" value="GJE29651.1"/>
    <property type="molecule type" value="Genomic_DNA"/>
</dbReference>
<dbReference type="Proteomes" id="UP001055156">
    <property type="component" value="Unassembled WGS sequence"/>
</dbReference>
<dbReference type="PANTHER" id="PTHR41252">
    <property type="entry name" value="BLR2505 PROTEIN"/>
    <property type="match status" value="1"/>
</dbReference>
<proteinExistence type="predicted"/>
<evidence type="ECO:0000313" key="3">
    <source>
        <dbReference type="Proteomes" id="UP001055156"/>
    </source>
</evidence>
<sequence>MSEKTAESVIRDFLACLASGDSAGAVALFAEDGAIDMPGTGALPWAGRWTGKAKLVEYFEVMPAALEIRGHTQKVWVVDGDNVAVTGTEVAASRISGKEYTAKWAWVFTVKDGRILLWDAYEDTEAMFNCGPWRA</sequence>
<protein>
    <recommendedName>
        <fullName evidence="1">SnoaL-like domain-containing protein</fullName>
    </recommendedName>
</protein>
<dbReference type="Pfam" id="PF12680">
    <property type="entry name" value="SnoaL_2"/>
    <property type="match status" value="1"/>
</dbReference>
<reference evidence="2" key="1">
    <citation type="journal article" date="2021" name="Front. Microbiol.">
        <title>Comprehensive Comparative Genomics and Phenotyping of Methylobacterium Species.</title>
        <authorList>
            <person name="Alessa O."/>
            <person name="Ogura Y."/>
            <person name="Fujitani Y."/>
            <person name="Takami H."/>
            <person name="Hayashi T."/>
            <person name="Sahin N."/>
            <person name="Tani A."/>
        </authorList>
    </citation>
    <scope>NUCLEOTIDE SEQUENCE</scope>
    <source>
        <strain evidence="2">NBRC 15689</strain>
    </source>
</reference>